<name>A0A317DGE6_9ACTN</name>
<keyword evidence="1" id="KW-0378">Hydrolase</keyword>
<reference evidence="3 4" key="1">
    <citation type="submission" date="2018-05" db="EMBL/GenBank/DDBJ databases">
        <title>Micromonosporas from Atacama Desert.</title>
        <authorList>
            <person name="Carro L."/>
            <person name="Golinska P."/>
            <person name="Klenk H.-P."/>
            <person name="Goodfellow M."/>
        </authorList>
    </citation>
    <scope>NUCLEOTIDE SEQUENCE [LARGE SCALE GENOMIC DNA]</scope>
    <source>
        <strain evidence="3 4">4G51</strain>
    </source>
</reference>
<evidence type="ECO:0000313" key="4">
    <source>
        <dbReference type="Proteomes" id="UP000246050"/>
    </source>
</evidence>
<dbReference type="InterPro" id="IPR036380">
    <property type="entry name" value="Isochorismatase-like_sf"/>
</dbReference>
<protein>
    <submittedName>
        <fullName evidence="3">Carbamoylsarcosine amidase</fullName>
    </submittedName>
</protein>
<dbReference type="AlphaFoldDB" id="A0A317DGE6"/>
<gene>
    <name evidence="3" type="ORF">DKT69_20085</name>
</gene>
<dbReference type="SUPFAM" id="SSF52499">
    <property type="entry name" value="Isochorismatase-like hydrolases"/>
    <property type="match status" value="1"/>
</dbReference>
<evidence type="ECO:0000313" key="3">
    <source>
        <dbReference type="EMBL" id="PWR13647.1"/>
    </source>
</evidence>
<dbReference type="InterPro" id="IPR050272">
    <property type="entry name" value="Isochorismatase-like_hydrls"/>
</dbReference>
<dbReference type="Pfam" id="PF00857">
    <property type="entry name" value="Isochorismatase"/>
    <property type="match status" value="1"/>
</dbReference>
<dbReference type="Proteomes" id="UP000246050">
    <property type="component" value="Unassembled WGS sequence"/>
</dbReference>
<dbReference type="EMBL" id="QGKS01000258">
    <property type="protein sequence ID" value="PWR13647.1"/>
    <property type="molecule type" value="Genomic_DNA"/>
</dbReference>
<dbReference type="PANTHER" id="PTHR43540">
    <property type="entry name" value="PEROXYUREIDOACRYLATE/UREIDOACRYLATE AMIDOHYDROLASE-RELATED"/>
    <property type="match status" value="1"/>
</dbReference>
<comment type="caution">
    <text evidence="3">The sequence shown here is derived from an EMBL/GenBank/DDBJ whole genome shotgun (WGS) entry which is preliminary data.</text>
</comment>
<proteinExistence type="predicted"/>
<dbReference type="GO" id="GO:0016787">
    <property type="term" value="F:hydrolase activity"/>
    <property type="evidence" value="ECO:0007669"/>
    <property type="project" value="UniProtKB-KW"/>
</dbReference>
<dbReference type="OrthoDB" id="7500697at2"/>
<dbReference type="Gene3D" id="3.40.50.850">
    <property type="entry name" value="Isochorismatase-like"/>
    <property type="match status" value="1"/>
</dbReference>
<dbReference type="PANTHER" id="PTHR43540:SF1">
    <property type="entry name" value="ISOCHORISMATASE HYDROLASE"/>
    <property type="match status" value="1"/>
</dbReference>
<dbReference type="InterPro" id="IPR000868">
    <property type="entry name" value="Isochorismatase-like_dom"/>
</dbReference>
<sequence length="218" mass="23450">MHLDYTRAEALYASQDLGQEIGLGERPALLVVDFQLGFTDPASPIGGDMSAAIEATVDLLAAARTADVPVWYTVVGYRPDLADAGVWPLKYPRLDALRRNTPAVQVDPRVAPSDAEVVILKQYASAFFGTSLHSMLAAARVDSLIVTGCTTSGCVRATVVDGMQYGYRVVVAEDCCADRDEAPHLANLFDMRTKYADVAPSGQIIKSLELRSGQPSRT</sequence>
<feature type="domain" description="Isochorismatase-like" evidence="2">
    <location>
        <begin position="28"/>
        <end position="199"/>
    </location>
</feature>
<accession>A0A317DGE6</accession>
<organism evidence="3 4">
    <name type="scientific">Micromonospora sicca</name>
    <dbReference type="NCBI Taxonomy" id="2202420"/>
    <lineage>
        <taxon>Bacteria</taxon>
        <taxon>Bacillati</taxon>
        <taxon>Actinomycetota</taxon>
        <taxon>Actinomycetes</taxon>
        <taxon>Micromonosporales</taxon>
        <taxon>Micromonosporaceae</taxon>
        <taxon>Micromonospora</taxon>
    </lineage>
</organism>
<evidence type="ECO:0000256" key="1">
    <source>
        <dbReference type="ARBA" id="ARBA00022801"/>
    </source>
</evidence>
<evidence type="ECO:0000259" key="2">
    <source>
        <dbReference type="Pfam" id="PF00857"/>
    </source>
</evidence>